<keyword evidence="3" id="KW-1185">Reference proteome</keyword>
<accession>A0ABP2CSA0</accession>
<proteinExistence type="predicted"/>
<dbReference type="RefSeq" id="WP_006955544.1">
    <property type="nucleotide sequence ID" value="NZ_CH672405.1"/>
</dbReference>
<evidence type="ECO:0000313" key="3">
    <source>
        <dbReference type="Proteomes" id="UP000016543"/>
    </source>
</evidence>
<evidence type="ECO:0000313" key="2">
    <source>
        <dbReference type="EMBL" id="EAQ32728.1"/>
    </source>
</evidence>
<name>A0ABP2CSA0_9GAMM</name>
<comment type="caution">
    <text evidence="2">The sequence shown here is derived from an EMBL/GenBank/DDBJ whole genome shotgun (WGS) entry which is preliminary data.</text>
</comment>
<protein>
    <submittedName>
        <fullName evidence="2">Uncharacterized protein</fullName>
    </submittedName>
</protein>
<keyword evidence="1" id="KW-0472">Membrane</keyword>
<organism evidence="2 3">
    <name type="scientific">Idiomarina baltica OS145</name>
    <dbReference type="NCBI Taxonomy" id="314276"/>
    <lineage>
        <taxon>Bacteria</taxon>
        <taxon>Pseudomonadati</taxon>
        <taxon>Pseudomonadota</taxon>
        <taxon>Gammaproteobacteria</taxon>
        <taxon>Alteromonadales</taxon>
        <taxon>Idiomarinaceae</taxon>
        <taxon>Idiomarina</taxon>
    </lineage>
</organism>
<keyword evidence="1" id="KW-0812">Transmembrane</keyword>
<dbReference type="Proteomes" id="UP000016543">
    <property type="component" value="Unassembled WGS sequence"/>
</dbReference>
<reference evidence="2 3" key="1">
    <citation type="submission" date="2006-01" db="EMBL/GenBank/DDBJ databases">
        <authorList>
            <person name="Brettar I."/>
            <person name="Hofle M."/>
            <person name="Ferriera S."/>
            <person name="Johnson J."/>
            <person name="Kravitz S."/>
            <person name="Halpern A."/>
            <person name="Remington K."/>
            <person name="Beeson K."/>
            <person name="Tran B."/>
            <person name="Rogers Y.-H."/>
            <person name="Friedman R."/>
            <person name="Venter J.C."/>
        </authorList>
    </citation>
    <scope>NUCLEOTIDE SEQUENCE [LARGE SCALE GENOMIC DNA]</scope>
    <source>
        <strain evidence="2 3">OS145</strain>
    </source>
</reference>
<dbReference type="EMBL" id="AAMX01000003">
    <property type="protein sequence ID" value="EAQ32728.1"/>
    <property type="molecule type" value="Genomic_DNA"/>
</dbReference>
<gene>
    <name evidence="2" type="ORF">OS145_01177</name>
</gene>
<keyword evidence="1" id="KW-1133">Transmembrane helix</keyword>
<sequence length="40" mass="4460">MIISETAFYLLVTGALILTVLAPVVLIGLFLKDYFSKSIW</sequence>
<evidence type="ECO:0000256" key="1">
    <source>
        <dbReference type="SAM" id="Phobius"/>
    </source>
</evidence>
<feature type="transmembrane region" description="Helical" evidence="1">
    <location>
        <begin position="6"/>
        <end position="31"/>
    </location>
</feature>